<dbReference type="GO" id="GO:0003677">
    <property type="term" value="F:DNA binding"/>
    <property type="evidence" value="ECO:0007669"/>
    <property type="project" value="UniProtKB-KW"/>
</dbReference>
<evidence type="ECO:0000256" key="1">
    <source>
        <dbReference type="ARBA" id="ARBA00009437"/>
    </source>
</evidence>
<dbReference type="InterPro" id="IPR000847">
    <property type="entry name" value="LysR_HTH_N"/>
</dbReference>
<protein>
    <submittedName>
        <fullName evidence="6">LysR family transcriptional regulator</fullName>
    </submittedName>
</protein>
<comment type="similarity">
    <text evidence="1">Belongs to the LysR transcriptional regulatory family.</text>
</comment>
<dbReference type="GO" id="GO:0005829">
    <property type="term" value="C:cytosol"/>
    <property type="evidence" value="ECO:0007669"/>
    <property type="project" value="TreeGrafter"/>
</dbReference>
<dbReference type="Gene3D" id="1.10.10.10">
    <property type="entry name" value="Winged helix-like DNA-binding domain superfamily/Winged helix DNA-binding domain"/>
    <property type="match status" value="1"/>
</dbReference>
<dbReference type="InterPro" id="IPR050950">
    <property type="entry name" value="HTH-type_LysR_regulators"/>
</dbReference>
<keyword evidence="4" id="KW-0804">Transcription</keyword>
<dbReference type="SUPFAM" id="SSF53850">
    <property type="entry name" value="Periplasmic binding protein-like II"/>
    <property type="match status" value="1"/>
</dbReference>
<proteinExistence type="inferred from homology"/>
<dbReference type="PANTHER" id="PTHR30419">
    <property type="entry name" value="HTH-TYPE TRANSCRIPTIONAL REGULATOR YBHD"/>
    <property type="match status" value="1"/>
</dbReference>
<dbReference type="GO" id="GO:0003700">
    <property type="term" value="F:DNA-binding transcription factor activity"/>
    <property type="evidence" value="ECO:0007669"/>
    <property type="project" value="InterPro"/>
</dbReference>
<dbReference type="CDD" id="cd05466">
    <property type="entry name" value="PBP2_LTTR_substrate"/>
    <property type="match status" value="1"/>
</dbReference>
<comment type="caution">
    <text evidence="6">The sequence shown here is derived from an EMBL/GenBank/DDBJ whole genome shotgun (WGS) entry which is preliminary data.</text>
</comment>
<dbReference type="RefSeq" id="WP_259870682.1">
    <property type="nucleotide sequence ID" value="NZ_JAMQJZ010000003.1"/>
</dbReference>
<accession>A0A9X3WMA1</accession>
<dbReference type="InterPro" id="IPR036390">
    <property type="entry name" value="WH_DNA-bd_sf"/>
</dbReference>
<evidence type="ECO:0000256" key="2">
    <source>
        <dbReference type="ARBA" id="ARBA00023015"/>
    </source>
</evidence>
<evidence type="ECO:0000256" key="4">
    <source>
        <dbReference type="ARBA" id="ARBA00023163"/>
    </source>
</evidence>
<evidence type="ECO:0000313" key="7">
    <source>
        <dbReference type="Proteomes" id="UP001145072"/>
    </source>
</evidence>
<name>A0A9X3WMA1_9BACI</name>
<dbReference type="Pfam" id="PF00126">
    <property type="entry name" value="HTH_1"/>
    <property type="match status" value="1"/>
</dbReference>
<dbReference type="InterPro" id="IPR036388">
    <property type="entry name" value="WH-like_DNA-bd_sf"/>
</dbReference>
<dbReference type="PANTHER" id="PTHR30419:SF28">
    <property type="entry name" value="HTH-TYPE TRANSCRIPTIONAL REGULATOR BSDA"/>
    <property type="match status" value="1"/>
</dbReference>
<dbReference type="Proteomes" id="UP001145072">
    <property type="component" value="Unassembled WGS sequence"/>
</dbReference>
<dbReference type="Pfam" id="PF03466">
    <property type="entry name" value="LysR_substrate"/>
    <property type="match status" value="1"/>
</dbReference>
<evidence type="ECO:0000313" key="6">
    <source>
        <dbReference type="EMBL" id="MDC3419869.1"/>
    </source>
</evidence>
<dbReference type="PRINTS" id="PR00039">
    <property type="entry name" value="HTHLYSR"/>
</dbReference>
<reference evidence="6" key="1">
    <citation type="submission" date="2022-06" db="EMBL/GenBank/DDBJ databases">
        <title>Aquibacillus sp. a new bacterium isolated from soil saline samples.</title>
        <authorList>
            <person name="Galisteo C."/>
            <person name="De La Haba R."/>
            <person name="Sanchez-Porro C."/>
            <person name="Ventosa A."/>
        </authorList>
    </citation>
    <scope>NUCLEOTIDE SEQUENCE</scope>
    <source>
        <strain evidence="6">JCM 12387</strain>
    </source>
</reference>
<gene>
    <name evidence="6" type="ORF">NC661_05745</name>
</gene>
<dbReference type="FunFam" id="1.10.10.10:FF:000001">
    <property type="entry name" value="LysR family transcriptional regulator"/>
    <property type="match status" value="1"/>
</dbReference>
<dbReference type="SUPFAM" id="SSF46785">
    <property type="entry name" value="Winged helix' DNA-binding domain"/>
    <property type="match status" value="1"/>
</dbReference>
<dbReference type="PROSITE" id="PS50931">
    <property type="entry name" value="HTH_LYSR"/>
    <property type="match status" value="1"/>
</dbReference>
<organism evidence="6 7">
    <name type="scientific">Aquibacillus koreensis</name>
    <dbReference type="NCBI Taxonomy" id="279446"/>
    <lineage>
        <taxon>Bacteria</taxon>
        <taxon>Bacillati</taxon>
        <taxon>Bacillota</taxon>
        <taxon>Bacilli</taxon>
        <taxon>Bacillales</taxon>
        <taxon>Bacillaceae</taxon>
        <taxon>Aquibacillus</taxon>
    </lineage>
</organism>
<keyword evidence="7" id="KW-1185">Reference proteome</keyword>
<evidence type="ECO:0000259" key="5">
    <source>
        <dbReference type="PROSITE" id="PS50931"/>
    </source>
</evidence>
<feature type="domain" description="HTH lysR-type" evidence="5">
    <location>
        <begin position="1"/>
        <end position="59"/>
    </location>
</feature>
<dbReference type="AlphaFoldDB" id="A0A9X3WMA1"/>
<dbReference type="EMBL" id="JAMQJZ010000003">
    <property type="protein sequence ID" value="MDC3419869.1"/>
    <property type="molecule type" value="Genomic_DNA"/>
</dbReference>
<keyword evidence="2" id="KW-0805">Transcription regulation</keyword>
<evidence type="ECO:0000256" key="3">
    <source>
        <dbReference type="ARBA" id="ARBA00023125"/>
    </source>
</evidence>
<dbReference type="Gene3D" id="3.40.190.290">
    <property type="match status" value="1"/>
</dbReference>
<sequence>MDVRQLRYFVTIVNEKNNISKAAKKLHMTQPPLSQQLRSLEKSLGVQLFQREGKRLSLTSAGKSLYQRSITLLNYYDDTVLEIKEIENGIRGQLSIGVSAFHSYLLPKKINYFNRLYPEVKFKIFTGDPTRLSNLLERGDIDLAIVNLPVEAIVSSVSVGRLDSFGFSLFIPRAWGWSETKTNVTFEELEGLPLILSKREEGKMGTYYEIIDEFNRYNMKPNVVCECNDIQTVFMLVDAGLGSTIMPDYILDNLNINSIIPLKILDSTLTNESAVLWRKDRYLSKIAQFFIDSLGIVEVE</sequence>
<keyword evidence="3" id="KW-0238">DNA-binding</keyword>
<dbReference type="InterPro" id="IPR005119">
    <property type="entry name" value="LysR_subst-bd"/>
</dbReference>